<feature type="compositionally biased region" description="Basic residues" evidence="1">
    <location>
        <begin position="977"/>
        <end position="986"/>
    </location>
</feature>
<proteinExistence type="predicted"/>
<dbReference type="GO" id="GO:0035091">
    <property type="term" value="F:phosphatidylinositol binding"/>
    <property type="evidence" value="ECO:0007669"/>
    <property type="project" value="InterPro"/>
</dbReference>
<protein>
    <recommendedName>
        <fullName evidence="2">PX domain-containing protein</fullName>
    </recommendedName>
</protein>
<reference evidence="3 4" key="1">
    <citation type="submission" date="2014-04" db="EMBL/GenBank/DDBJ databases">
        <authorList>
            <consortium name="DOE Joint Genome Institute"/>
            <person name="Kuo A."/>
            <person name="Tarkka M."/>
            <person name="Buscot F."/>
            <person name="Kohler A."/>
            <person name="Nagy L.G."/>
            <person name="Floudas D."/>
            <person name="Copeland A."/>
            <person name="Barry K.W."/>
            <person name="Cichocki N."/>
            <person name="Veneault-Fourrey C."/>
            <person name="LaButti K."/>
            <person name="Lindquist E.A."/>
            <person name="Lipzen A."/>
            <person name="Lundell T."/>
            <person name="Morin E."/>
            <person name="Murat C."/>
            <person name="Sun H."/>
            <person name="Tunlid A."/>
            <person name="Henrissat B."/>
            <person name="Grigoriev I.V."/>
            <person name="Hibbett D.S."/>
            <person name="Martin F."/>
            <person name="Nordberg H.P."/>
            <person name="Cantor M.N."/>
            <person name="Hua S.X."/>
        </authorList>
    </citation>
    <scope>NUCLEOTIDE SEQUENCE [LARGE SCALE GENOMIC DNA]</scope>
    <source>
        <strain evidence="3 4">F 1598</strain>
    </source>
</reference>
<dbReference type="InterPro" id="IPR024554">
    <property type="entry name" value="LEC1-like_C"/>
</dbReference>
<feature type="compositionally biased region" description="Polar residues" evidence="1">
    <location>
        <begin position="1054"/>
        <end position="1064"/>
    </location>
</feature>
<dbReference type="InParanoid" id="A0A0C3GGP7"/>
<feature type="compositionally biased region" description="Low complexity" evidence="1">
    <location>
        <begin position="997"/>
        <end position="1013"/>
    </location>
</feature>
<dbReference type="InterPro" id="IPR047168">
    <property type="entry name" value="LEC1-like"/>
</dbReference>
<dbReference type="InterPro" id="IPR036871">
    <property type="entry name" value="PX_dom_sf"/>
</dbReference>
<feature type="compositionally biased region" description="Pro residues" evidence="1">
    <location>
        <begin position="75"/>
        <end position="88"/>
    </location>
</feature>
<feature type="compositionally biased region" description="Basic and acidic residues" evidence="1">
    <location>
        <begin position="1077"/>
        <end position="1086"/>
    </location>
</feature>
<feature type="region of interest" description="Disordered" evidence="1">
    <location>
        <begin position="49"/>
        <end position="95"/>
    </location>
</feature>
<evidence type="ECO:0000259" key="2">
    <source>
        <dbReference type="PROSITE" id="PS50195"/>
    </source>
</evidence>
<sequence>MRRRERHRIRIIILLRVNRESDRCDVKSKSCSIWLPPSLLVAFMADTRPPIRPRRPTRDIPPLPTQHHPLEDTPTPLPSPPEPPAPPPPDEHGVLTPLRAHYLKKTLVQLQFDHELNDITSAPPNNVSTLSYLGSPFTPPPKDAPHLDLPFLRYIFRQFVLTFPFMATAPKDFYSDKLQPFMASVLSRNLSPTSVLDDPSEMGSEQATRLKLLSKIQRNLSLFVGGGTKLVEPEEVVRLKQSDLDRLEALANQRLAKQMKHKDVFEVNVVSVRTVTDKGRMRSRVHEEFIIRTRRSHHPDVFVSRRYGDFKTLADELRKAHPDESIRPPPVKDRTTVTSNNLSTSPPSSVASFQSIAQGGRNSSDSLSYSPSSPSFSQSQSQYPTASTTPYRPSPSRLAREKNRLTLRSYIHTLMASSTIASSPVLKSFLLSGPTTLSRGEMEDAQRREEADRVREDGRKRFAKEIAGRVEGLRDAVKSVKGDIMGKDGLTHIFATVKTTPDVRALPQNYRAVLEWARISLASTVFQHFVAADNSSESFAGLKRIHGLMPYFMLKAALKISNPMGMIRGVLDLFMAQPFGGRSLLQRMFTSSLSEEVKALEEDIEAVKDKVDDPVMCEKIRQFVYAPREIQDMFKVDAAEEKLNIITVVLRSGDEPLLTRPQMQRVLRAHRAHSAYAKYRETLDDSDDDDGPEDDDAWLFEDLKLLTQLYSRLRDREQIIALIFEGVTAELLKDILTIFYAPLAQVYRAASIADSLNDMQNFINDLIRTVEAVEELNQEDPQRTVQTFIDLIQRHEQAFYSFVHKVHSKGEGLFDSLMRWIELFLTVVREGLGDPISLEFLLPHTGQERTDILAEIDAVALYHYKLKVAYEDKIRRRFGKVKGQDDADAEDEATQALVQGVVGEISFGELVTGDALDIAAEETDDSDDSSTEYETGSDSDESEDSSEEHTAPATTHSKPVVAPIVTRSQTVSQAARHPPRPHPHHHTASDDPHARPRSLSLKSSKSMTFSRSSRLSHDLPPVPTLPKGQPMSALSKPLPPSPRSFKPRQHSSTDDLSLQAQRQMATPLKSHKSKGKKAPEALKAPELHQVPKLLPVFTEMMRPLLRPRQS</sequence>
<dbReference type="Proteomes" id="UP000054166">
    <property type="component" value="Unassembled WGS sequence"/>
</dbReference>
<dbReference type="Gene3D" id="3.30.1520.10">
    <property type="entry name" value="Phox-like domain"/>
    <property type="match status" value="1"/>
</dbReference>
<dbReference type="EMBL" id="KN832972">
    <property type="protein sequence ID" value="KIM90824.1"/>
    <property type="molecule type" value="Genomic_DNA"/>
</dbReference>
<evidence type="ECO:0000313" key="3">
    <source>
        <dbReference type="EMBL" id="KIM90824.1"/>
    </source>
</evidence>
<keyword evidence="4" id="KW-1185">Reference proteome</keyword>
<dbReference type="OrthoDB" id="2117459at2759"/>
<feature type="region of interest" description="Disordered" evidence="1">
    <location>
        <begin position="920"/>
        <end position="1086"/>
    </location>
</feature>
<dbReference type="HOGENOM" id="CLU_007739_0_0_1"/>
<dbReference type="InterPro" id="IPR024555">
    <property type="entry name" value="PX-associated"/>
</dbReference>
<dbReference type="STRING" id="765440.A0A0C3GGP7"/>
<dbReference type="PANTHER" id="PTHR47185">
    <property type="entry name" value="PX DOMAIN-CONTAINING PROTEIN YPR097W"/>
    <property type="match status" value="1"/>
</dbReference>
<feature type="compositionally biased region" description="Polar residues" evidence="1">
    <location>
        <begin position="351"/>
        <end position="362"/>
    </location>
</feature>
<dbReference type="PROSITE" id="PS50195">
    <property type="entry name" value="PX"/>
    <property type="match status" value="1"/>
</dbReference>
<evidence type="ECO:0000256" key="1">
    <source>
        <dbReference type="SAM" id="MobiDB-lite"/>
    </source>
</evidence>
<feature type="compositionally biased region" description="Basic and acidic residues" evidence="1">
    <location>
        <begin position="319"/>
        <end position="335"/>
    </location>
</feature>
<accession>A0A0C3GGP7</accession>
<feature type="compositionally biased region" description="Low complexity" evidence="1">
    <location>
        <begin position="363"/>
        <end position="384"/>
    </location>
</feature>
<evidence type="ECO:0000313" key="4">
    <source>
        <dbReference type="Proteomes" id="UP000054166"/>
    </source>
</evidence>
<dbReference type="FunCoup" id="A0A0C3GGP7">
    <property type="interactions" value="16"/>
</dbReference>
<dbReference type="SUPFAM" id="SSF64268">
    <property type="entry name" value="PX domain"/>
    <property type="match status" value="1"/>
</dbReference>
<name>A0A0C3GGP7_PILCF</name>
<dbReference type="InterPro" id="IPR001683">
    <property type="entry name" value="PX_dom"/>
</dbReference>
<feature type="domain" description="PX" evidence="2">
    <location>
        <begin position="267"/>
        <end position="437"/>
    </location>
</feature>
<feature type="compositionally biased region" description="Acidic residues" evidence="1">
    <location>
        <begin position="920"/>
        <end position="946"/>
    </location>
</feature>
<feature type="compositionally biased region" description="Low complexity" evidence="1">
    <location>
        <begin position="336"/>
        <end position="350"/>
    </location>
</feature>
<dbReference type="PANTHER" id="PTHR47185:SF1">
    <property type="entry name" value="PX DOMAIN-CONTAINING PROTEIN YPR097W"/>
    <property type="match status" value="1"/>
</dbReference>
<dbReference type="Pfam" id="PF00787">
    <property type="entry name" value="PX"/>
    <property type="match status" value="1"/>
</dbReference>
<dbReference type="Pfam" id="PF12825">
    <property type="entry name" value="DUF3818"/>
    <property type="match status" value="1"/>
</dbReference>
<dbReference type="Pfam" id="PF12828">
    <property type="entry name" value="PXB"/>
    <property type="match status" value="1"/>
</dbReference>
<dbReference type="CDD" id="cd06869">
    <property type="entry name" value="PX_UP2_fungi"/>
    <property type="match status" value="1"/>
</dbReference>
<dbReference type="AlphaFoldDB" id="A0A0C3GGP7"/>
<reference evidence="4" key="2">
    <citation type="submission" date="2015-01" db="EMBL/GenBank/DDBJ databases">
        <title>Evolutionary Origins and Diversification of the Mycorrhizal Mutualists.</title>
        <authorList>
            <consortium name="DOE Joint Genome Institute"/>
            <consortium name="Mycorrhizal Genomics Consortium"/>
            <person name="Kohler A."/>
            <person name="Kuo A."/>
            <person name="Nagy L.G."/>
            <person name="Floudas D."/>
            <person name="Copeland A."/>
            <person name="Barry K.W."/>
            <person name="Cichocki N."/>
            <person name="Veneault-Fourrey C."/>
            <person name="LaButti K."/>
            <person name="Lindquist E.A."/>
            <person name="Lipzen A."/>
            <person name="Lundell T."/>
            <person name="Morin E."/>
            <person name="Murat C."/>
            <person name="Riley R."/>
            <person name="Ohm R."/>
            <person name="Sun H."/>
            <person name="Tunlid A."/>
            <person name="Henrissat B."/>
            <person name="Grigoriev I.V."/>
            <person name="Hibbett D.S."/>
            <person name="Martin F."/>
        </authorList>
    </citation>
    <scope>NUCLEOTIDE SEQUENCE [LARGE SCALE GENOMIC DNA]</scope>
    <source>
        <strain evidence="4">F 1598</strain>
    </source>
</reference>
<organism evidence="3 4">
    <name type="scientific">Piloderma croceum (strain F 1598)</name>
    <dbReference type="NCBI Taxonomy" id="765440"/>
    <lineage>
        <taxon>Eukaryota</taxon>
        <taxon>Fungi</taxon>
        <taxon>Dikarya</taxon>
        <taxon>Basidiomycota</taxon>
        <taxon>Agaricomycotina</taxon>
        <taxon>Agaricomycetes</taxon>
        <taxon>Agaricomycetidae</taxon>
        <taxon>Atheliales</taxon>
        <taxon>Atheliaceae</taxon>
        <taxon>Piloderma</taxon>
    </lineage>
</organism>
<feature type="region of interest" description="Disordered" evidence="1">
    <location>
        <begin position="319"/>
        <end position="399"/>
    </location>
</feature>
<gene>
    <name evidence="3" type="ORF">PILCRDRAFT_150095</name>
</gene>